<dbReference type="EMBL" id="REGN01000657">
    <property type="protein sequence ID" value="RNA40248.1"/>
    <property type="molecule type" value="Genomic_DNA"/>
</dbReference>
<evidence type="ECO:0000313" key="2">
    <source>
        <dbReference type="EMBL" id="RNA40248.1"/>
    </source>
</evidence>
<feature type="compositionally biased region" description="Polar residues" evidence="1">
    <location>
        <begin position="59"/>
        <end position="70"/>
    </location>
</feature>
<evidence type="ECO:0000313" key="3">
    <source>
        <dbReference type="Proteomes" id="UP000276133"/>
    </source>
</evidence>
<proteinExistence type="predicted"/>
<sequence length="295" mass="34141">MCHMSFSSEQSTRVIPELRPMASQKISVVTLVQKDKDSTISSTILPRNEISSRLARPSLTESDSDTSINGRTLDRSKKRRVRDSDDENDPDYSNRPRYKTKPQSKNKKTSKEMFQNSHLFESEESNHHILPAINGQESIKNEPCIDYESLNVGNGRSSSNSENNFSMDNDTCRSIAQKYRDLLSALVNYLDMHDFAQDLPNFSLDELNQMSINVFFSRFKDSVVDFTRTKMRKQNSRTKLSQFMIKFELLLTSNGFAISYSYFHPEKLGFKLLLKHRPPSEMLIFIREMNHPNIE</sequence>
<feature type="region of interest" description="Disordered" evidence="1">
    <location>
        <begin position="55"/>
        <end position="112"/>
    </location>
</feature>
<feature type="compositionally biased region" description="Basic residues" evidence="1">
    <location>
        <begin position="96"/>
        <end position="108"/>
    </location>
</feature>
<dbReference type="Proteomes" id="UP000276133">
    <property type="component" value="Unassembled WGS sequence"/>
</dbReference>
<name>A0A3M7SXD2_BRAPC</name>
<comment type="caution">
    <text evidence="2">The sequence shown here is derived from an EMBL/GenBank/DDBJ whole genome shotgun (WGS) entry which is preliminary data.</text>
</comment>
<keyword evidence="3" id="KW-1185">Reference proteome</keyword>
<gene>
    <name evidence="2" type="ORF">BpHYR1_016393</name>
</gene>
<evidence type="ECO:0000256" key="1">
    <source>
        <dbReference type="SAM" id="MobiDB-lite"/>
    </source>
</evidence>
<dbReference type="AlphaFoldDB" id="A0A3M7SXD2"/>
<organism evidence="2 3">
    <name type="scientific">Brachionus plicatilis</name>
    <name type="common">Marine rotifer</name>
    <name type="synonym">Brachionus muelleri</name>
    <dbReference type="NCBI Taxonomy" id="10195"/>
    <lineage>
        <taxon>Eukaryota</taxon>
        <taxon>Metazoa</taxon>
        <taxon>Spiralia</taxon>
        <taxon>Gnathifera</taxon>
        <taxon>Rotifera</taxon>
        <taxon>Eurotatoria</taxon>
        <taxon>Monogononta</taxon>
        <taxon>Pseudotrocha</taxon>
        <taxon>Ploima</taxon>
        <taxon>Brachionidae</taxon>
        <taxon>Brachionus</taxon>
    </lineage>
</organism>
<reference evidence="2 3" key="1">
    <citation type="journal article" date="2018" name="Sci. Rep.">
        <title>Genomic signatures of local adaptation to the degree of environmental predictability in rotifers.</title>
        <authorList>
            <person name="Franch-Gras L."/>
            <person name="Hahn C."/>
            <person name="Garcia-Roger E.M."/>
            <person name="Carmona M.J."/>
            <person name="Serra M."/>
            <person name="Gomez A."/>
        </authorList>
    </citation>
    <scope>NUCLEOTIDE SEQUENCE [LARGE SCALE GENOMIC DNA]</scope>
    <source>
        <strain evidence="2">HYR1</strain>
    </source>
</reference>
<accession>A0A3M7SXD2</accession>
<protein>
    <submittedName>
        <fullName evidence="2">Uncharacterized protein</fullName>
    </submittedName>
</protein>